<sequence>MFEDVLKVSVLKLSVRSVDALSPSPKYRLCPQTIGFIGDLSPKHTFNIHIYLDAEDTGIIDPVIDKENSASNNLEKTETTKDKDFVDLDDEILEILGDGKSSTDEMEFLFHPKLAEVWKKVLIEGLEKDNKVTLLKIYPRKGNCPILTPKLNPEVEATVNETVRRRDKYQAEEQDLCGASLSSLGKTISMILNDEKQKIDKKELLTALVDSGKLMCEQFKILSKAQKAFIYPGLDKKAKSVLEKSETDEYLFGSGLSERVKTAKSVEKVGLSLKPQAPEKKTNAQLHSTLNWKSPFVKAGNQTQTGYQRRVPPKSFYQSRACLPHQTRQVKNCSLNANDEPYLPAAVNKLLELGAISVCAPCNGQFLSTYFLVPKSNGDYRFVLNLKDLNKYILTFHFKMEDFRTAIKLMSKGCFMGTIDLKDAYFLIPIANKYRKYLRFMWKQLLFEWACVPFGLNIGPWLFTKISKPIANFLRSLGFLSVVYLDYWLCFGRDIEECLNNLNQTKQCLESIGFVVNKDKSTPLPNMRCQFLGQLIYTLITKFKNLKTCSIREFAQFVRNITAACPAVQYGWVYSKSLERQKYLALLKSSGNYDAKMKLSACLITDLNWWQKNILVTANQIRQQHYKLEISTDASLTGWGAACNHELYNGAWYGEELNYSIIHLELIAAYFGLQCFAEDKRDCEILLRIDNTTAISYINRMGGIQYPSLNAIAREIWQWCEQHNLWITASYIASKENIKADYGSRIVNPDTEWELADWAFQRIVKNFGTPEIDLFASRTNRKCKKFCSWHRDPDAYCVDAFTMVCTDLKFYAFPPFSLILRTLKKIEADQAQDTSTSTVSKNAANGRDIVWQTFLKLDFNEKAVELLVGSITDSTMKQYNKPLQEWKNFSSEQKIDMLKPQTNQVINWLTKKYQEGASYGSLNTARSALSLIAGDKIGKDPTISKLMKDVFKQQPSKPKYEKIFSLDPVLDNLEKLYPLENLSLLELTEKLVMLLPIVTAHRMQTLALIKVNNIMKTNSGYEIRIPDRIKTTKPGAYQPLLIISKFEENPKLCAASVLEWYLRVTKDKRDKTENLFLTTRSPFGAASKDTISRWIRAFLSKSGVGAEFGPHSVRHASTSAALKNGVDINVIKSLAGWSERSKTFDRFYNRPIINDKKTFTDSILNRK</sequence>
<dbReference type="GO" id="GO:0003677">
    <property type="term" value="F:DNA binding"/>
    <property type="evidence" value="ECO:0007669"/>
    <property type="project" value="UniProtKB-KW"/>
</dbReference>
<dbReference type="PANTHER" id="PTHR33050">
    <property type="entry name" value="REVERSE TRANSCRIPTASE DOMAIN-CONTAINING PROTEIN"/>
    <property type="match status" value="1"/>
</dbReference>
<dbReference type="InterPro" id="IPR002104">
    <property type="entry name" value="Integrase_catalytic"/>
</dbReference>
<evidence type="ECO:0000256" key="3">
    <source>
        <dbReference type="ARBA" id="ARBA00023172"/>
    </source>
</evidence>
<dbReference type="InterPro" id="IPR000477">
    <property type="entry name" value="RT_dom"/>
</dbReference>
<dbReference type="CDD" id="cd03714">
    <property type="entry name" value="RT_DIRS1"/>
    <property type="match status" value="1"/>
</dbReference>
<evidence type="ECO:0000256" key="1">
    <source>
        <dbReference type="ARBA" id="ARBA00022908"/>
    </source>
</evidence>
<dbReference type="PROSITE" id="PS51898">
    <property type="entry name" value="TYR_RECOMBINASE"/>
    <property type="match status" value="1"/>
</dbReference>
<evidence type="ECO:0000256" key="2">
    <source>
        <dbReference type="ARBA" id="ARBA00023125"/>
    </source>
</evidence>
<dbReference type="InterPro" id="IPR010998">
    <property type="entry name" value="Integrase_recombinase_N"/>
</dbReference>
<dbReference type="InterPro" id="IPR052055">
    <property type="entry name" value="Hepadnavirus_pol/RT"/>
</dbReference>
<dbReference type="Gene3D" id="3.10.10.10">
    <property type="entry name" value="HIV Type 1 Reverse Transcriptase, subunit A, domain 1"/>
    <property type="match status" value="1"/>
</dbReference>
<dbReference type="GO" id="GO:0006310">
    <property type="term" value="P:DNA recombination"/>
    <property type="evidence" value="ECO:0007669"/>
    <property type="project" value="UniProtKB-KW"/>
</dbReference>
<name>B7S993_GLYIN</name>
<dbReference type="InterPro" id="IPR013762">
    <property type="entry name" value="Integrase-like_cat_sf"/>
</dbReference>
<proteinExistence type="predicted"/>
<dbReference type="InterPro" id="IPR043128">
    <property type="entry name" value="Rev_trsase/Diguanyl_cyclase"/>
</dbReference>
<dbReference type="EMBL" id="EF710659">
    <property type="protein sequence ID" value="ACE75468.1"/>
    <property type="molecule type" value="Genomic_DNA"/>
</dbReference>
<organism evidence="6">
    <name type="scientific">Glyptapanteles indiensis</name>
    <name type="common">Parasitoid wasp</name>
    <dbReference type="NCBI Taxonomy" id="92994"/>
    <lineage>
        <taxon>Eukaryota</taxon>
        <taxon>Metazoa</taxon>
        <taxon>Ecdysozoa</taxon>
        <taxon>Arthropoda</taxon>
        <taxon>Hexapoda</taxon>
        <taxon>Insecta</taxon>
        <taxon>Pterygota</taxon>
        <taxon>Neoptera</taxon>
        <taxon>Endopterygota</taxon>
        <taxon>Hymenoptera</taxon>
        <taxon>Apocrita</taxon>
        <taxon>Ichneumonoidea</taxon>
        <taxon>Braconidae</taxon>
        <taxon>Microgastrinae</taxon>
        <taxon>Glyptapanteles</taxon>
    </lineage>
</organism>
<dbReference type="Gene3D" id="1.10.443.10">
    <property type="entry name" value="Intergrase catalytic core"/>
    <property type="match status" value="1"/>
</dbReference>
<accession>B7S993</accession>
<keyword evidence="6" id="KW-0548">Nucleotidyltransferase</keyword>
<evidence type="ECO:0000313" key="6">
    <source>
        <dbReference type="EMBL" id="ACE75468.1"/>
    </source>
</evidence>
<dbReference type="InterPro" id="IPR043502">
    <property type="entry name" value="DNA/RNA_pol_sf"/>
</dbReference>
<dbReference type="CDD" id="cd00397">
    <property type="entry name" value="DNA_BRE_C"/>
    <property type="match status" value="1"/>
</dbReference>
<dbReference type="AlphaFoldDB" id="B7S993"/>
<dbReference type="Pfam" id="PF00589">
    <property type="entry name" value="Phage_integrase"/>
    <property type="match status" value="1"/>
</dbReference>
<dbReference type="GO" id="GO:0015074">
    <property type="term" value="P:DNA integration"/>
    <property type="evidence" value="ECO:0007669"/>
    <property type="project" value="UniProtKB-KW"/>
</dbReference>
<keyword evidence="6" id="KW-0808">Transferase</keyword>
<evidence type="ECO:0000259" key="5">
    <source>
        <dbReference type="PROSITE" id="PS51898"/>
    </source>
</evidence>
<keyword evidence="3" id="KW-0233">DNA recombination</keyword>
<dbReference type="PANTHER" id="PTHR33050:SF7">
    <property type="entry name" value="RIBONUCLEASE H"/>
    <property type="match status" value="1"/>
</dbReference>
<dbReference type="SUPFAM" id="SSF56349">
    <property type="entry name" value="DNA breaking-rejoining enzymes"/>
    <property type="match status" value="1"/>
</dbReference>
<dbReference type="CDD" id="cd09275">
    <property type="entry name" value="RNase_HI_RT_DIRS1"/>
    <property type="match status" value="1"/>
</dbReference>
<feature type="domain" description="Tyr recombinase" evidence="5">
    <location>
        <begin position="956"/>
        <end position="1161"/>
    </location>
</feature>
<keyword evidence="1" id="KW-0229">DNA integration</keyword>
<dbReference type="InterPro" id="IPR011010">
    <property type="entry name" value="DNA_brk_join_enz"/>
</dbReference>
<keyword evidence="6" id="KW-0695">RNA-directed DNA polymerase</keyword>
<gene>
    <name evidence="6" type="ORF">GIP_L7_0070</name>
</gene>
<dbReference type="Gene3D" id="1.10.150.130">
    <property type="match status" value="1"/>
</dbReference>
<dbReference type="Gene3D" id="3.30.70.270">
    <property type="match status" value="1"/>
</dbReference>
<reference evidence="6" key="1">
    <citation type="submission" date="2007-06" db="EMBL/GenBank/DDBJ databases">
        <title>Bracovirus Evolution: Comparative Genomics of Multiple Viral and Proviral Genomes.</title>
        <authorList>
            <person name="Desjardins C.A."/>
            <person name="Gundersen-Rindal D.E."/>
            <person name="Hostetler J.B."/>
            <person name="Tallon L.J."/>
            <person name="Utterback T.R."/>
            <person name="Fuester R.W."/>
            <person name="Schatz M.C."/>
            <person name="Pedroni M.J."/>
            <person name="Fadrosh D.W."/>
            <person name="Haas B.J."/>
            <person name="Toms B.S."/>
            <person name="Chen D."/>
            <person name="Nene V."/>
        </authorList>
    </citation>
    <scope>NUCLEOTIDE SEQUENCE</scope>
</reference>
<dbReference type="Pfam" id="PF00078">
    <property type="entry name" value="RVT_1"/>
    <property type="match status" value="1"/>
</dbReference>
<dbReference type="Pfam" id="PF02899">
    <property type="entry name" value="Phage_int_SAM_1"/>
    <property type="match status" value="1"/>
</dbReference>
<evidence type="ECO:0000259" key="4">
    <source>
        <dbReference type="PROSITE" id="PS50878"/>
    </source>
</evidence>
<keyword evidence="2" id="KW-0238">DNA-binding</keyword>
<dbReference type="GO" id="GO:0003964">
    <property type="term" value="F:RNA-directed DNA polymerase activity"/>
    <property type="evidence" value="ECO:0007669"/>
    <property type="project" value="UniProtKB-KW"/>
</dbReference>
<feature type="domain" description="Reverse transcriptase" evidence="4">
    <location>
        <begin position="354"/>
        <end position="536"/>
    </location>
</feature>
<protein>
    <submittedName>
        <fullName evidence="6">Reverse transcriptase and recombinase</fullName>
    </submittedName>
</protein>
<dbReference type="InterPro" id="IPR004107">
    <property type="entry name" value="Integrase_SAM-like_N"/>
</dbReference>
<dbReference type="SUPFAM" id="SSF56672">
    <property type="entry name" value="DNA/RNA polymerases"/>
    <property type="match status" value="1"/>
</dbReference>
<dbReference type="PROSITE" id="PS50878">
    <property type="entry name" value="RT_POL"/>
    <property type="match status" value="1"/>
</dbReference>